<dbReference type="PROSITE" id="PS00041">
    <property type="entry name" value="HTH_ARAC_FAMILY_1"/>
    <property type="match status" value="1"/>
</dbReference>
<dbReference type="RefSeq" id="WP_129969178.1">
    <property type="nucleotide sequence ID" value="NZ_JACCEW010000003.1"/>
</dbReference>
<dbReference type="InterPro" id="IPR020449">
    <property type="entry name" value="Tscrpt_reg_AraC-type_HTH"/>
</dbReference>
<evidence type="ECO:0000259" key="8">
    <source>
        <dbReference type="PROSITE" id="PS50110"/>
    </source>
</evidence>
<evidence type="ECO:0000313" key="9">
    <source>
        <dbReference type="EMBL" id="NYT37713.1"/>
    </source>
</evidence>
<gene>
    <name evidence="9" type="ORF">H0A68_12575</name>
</gene>
<feature type="modified residue" description="4-aspartylphosphate" evidence="6">
    <location>
        <position position="59"/>
    </location>
</feature>
<evidence type="ECO:0000256" key="6">
    <source>
        <dbReference type="PROSITE-ProRule" id="PRU00169"/>
    </source>
</evidence>
<name>A0A853FCA9_9BURK</name>
<dbReference type="GO" id="GO:0000156">
    <property type="term" value="F:phosphorelay response regulator activity"/>
    <property type="evidence" value="ECO:0007669"/>
    <property type="project" value="TreeGrafter"/>
</dbReference>
<dbReference type="GO" id="GO:0003700">
    <property type="term" value="F:DNA-binding transcription factor activity"/>
    <property type="evidence" value="ECO:0007669"/>
    <property type="project" value="InterPro"/>
</dbReference>
<evidence type="ECO:0000256" key="5">
    <source>
        <dbReference type="ARBA" id="ARBA00023163"/>
    </source>
</evidence>
<dbReference type="GO" id="GO:0005829">
    <property type="term" value="C:cytosol"/>
    <property type="evidence" value="ECO:0007669"/>
    <property type="project" value="TreeGrafter"/>
</dbReference>
<dbReference type="GO" id="GO:0000976">
    <property type="term" value="F:transcription cis-regulatory region binding"/>
    <property type="evidence" value="ECO:0007669"/>
    <property type="project" value="TreeGrafter"/>
</dbReference>
<dbReference type="Proteomes" id="UP000580517">
    <property type="component" value="Unassembled WGS sequence"/>
</dbReference>
<dbReference type="Pfam" id="PF12833">
    <property type="entry name" value="HTH_18"/>
    <property type="match status" value="1"/>
</dbReference>
<keyword evidence="10" id="KW-1185">Reference proteome</keyword>
<dbReference type="SMART" id="SM00342">
    <property type="entry name" value="HTH_ARAC"/>
    <property type="match status" value="1"/>
</dbReference>
<feature type="domain" description="Response regulatory" evidence="8">
    <location>
        <begin position="10"/>
        <end position="126"/>
    </location>
</feature>
<dbReference type="Gene3D" id="3.40.50.2300">
    <property type="match status" value="1"/>
</dbReference>
<dbReference type="InterPro" id="IPR039420">
    <property type="entry name" value="WalR-like"/>
</dbReference>
<dbReference type="SUPFAM" id="SSF46689">
    <property type="entry name" value="Homeodomain-like"/>
    <property type="match status" value="1"/>
</dbReference>
<proteinExistence type="predicted"/>
<organism evidence="9 10">
    <name type="scientific">Allopusillimonas soli</name>
    <dbReference type="NCBI Taxonomy" id="659016"/>
    <lineage>
        <taxon>Bacteria</taxon>
        <taxon>Pseudomonadati</taxon>
        <taxon>Pseudomonadota</taxon>
        <taxon>Betaproteobacteria</taxon>
        <taxon>Burkholderiales</taxon>
        <taxon>Alcaligenaceae</taxon>
        <taxon>Allopusillimonas</taxon>
    </lineage>
</organism>
<dbReference type="CDD" id="cd19920">
    <property type="entry name" value="REC_PA4781-like"/>
    <property type="match status" value="1"/>
</dbReference>
<dbReference type="GO" id="GO:0032993">
    <property type="term" value="C:protein-DNA complex"/>
    <property type="evidence" value="ECO:0007669"/>
    <property type="project" value="TreeGrafter"/>
</dbReference>
<dbReference type="InterPro" id="IPR018062">
    <property type="entry name" value="HTH_AraC-typ_CS"/>
</dbReference>
<dbReference type="PROSITE" id="PS50110">
    <property type="entry name" value="RESPONSE_REGULATORY"/>
    <property type="match status" value="1"/>
</dbReference>
<dbReference type="PRINTS" id="PR00032">
    <property type="entry name" value="HTHARAC"/>
</dbReference>
<feature type="domain" description="HTH araC/xylS-type" evidence="7">
    <location>
        <begin position="206"/>
        <end position="304"/>
    </location>
</feature>
<dbReference type="AlphaFoldDB" id="A0A853FCA9"/>
<dbReference type="InterPro" id="IPR018060">
    <property type="entry name" value="HTH_AraC"/>
</dbReference>
<dbReference type="PANTHER" id="PTHR48111">
    <property type="entry name" value="REGULATOR OF RPOS"/>
    <property type="match status" value="1"/>
</dbReference>
<evidence type="ECO:0000259" key="7">
    <source>
        <dbReference type="PROSITE" id="PS01124"/>
    </source>
</evidence>
<dbReference type="InterPro" id="IPR001789">
    <property type="entry name" value="Sig_transdc_resp-reg_receiver"/>
</dbReference>
<keyword evidence="4" id="KW-0238">DNA-binding</keyword>
<dbReference type="InterPro" id="IPR011006">
    <property type="entry name" value="CheY-like_superfamily"/>
</dbReference>
<protein>
    <submittedName>
        <fullName evidence="9">Response regulator</fullName>
    </submittedName>
</protein>
<evidence type="ECO:0000256" key="3">
    <source>
        <dbReference type="ARBA" id="ARBA00023015"/>
    </source>
</evidence>
<sequence length="312" mass="34271">MSRYPHSPAHILLVDDEPEQLRLLMEMLRGHGYRLTVAFDGIQGHARALSVLPDLILLDVRMPGMDGFAVARLLKANPATEQIPILFLSSSIDLEDRLKGLRSGAADYIVKPFQAAEILERVRIHLELTSHWATRPRDAMEADLDAQFVGSAPAWPNGAAVERRADHALRAVDGHAANDNDISAAREGRRRTAAGLATPGDQIVVRAASRIVLGQLDNPPGTAELASMVSVSERRLMRAFDNCLDQSLFEFVRSARMHKAARLLSQTTLTILDVAAEVGYSSAANFSTAFKEFWGKTPSVFRKNARAAEETR</sequence>
<dbReference type="InterPro" id="IPR009057">
    <property type="entry name" value="Homeodomain-like_sf"/>
</dbReference>
<evidence type="ECO:0000256" key="4">
    <source>
        <dbReference type="ARBA" id="ARBA00023125"/>
    </source>
</evidence>
<dbReference type="Pfam" id="PF00072">
    <property type="entry name" value="Response_reg"/>
    <property type="match status" value="1"/>
</dbReference>
<dbReference type="SMART" id="SM00448">
    <property type="entry name" value="REC"/>
    <property type="match status" value="1"/>
</dbReference>
<keyword evidence="2" id="KW-0902">Two-component regulatory system</keyword>
<dbReference type="Gene3D" id="1.10.10.60">
    <property type="entry name" value="Homeodomain-like"/>
    <property type="match status" value="1"/>
</dbReference>
<keyword evidence="5" id="KW-0804">Transcription</keyword>
<dbReference type="PROSITE" id="PS01124">
    <property type="entry name" value="HTH_ARAC_FAMILY_2"/>
    <property type="match status" value="1"/>
</dbReference>
<evidence type="ECO:0000313" key="10">
    <source>
        <dbReference type="Proteomes" id="UP000580517"/>
    </source>
</evidence>
<dbReference type="PANTHER" id="PTHR48111:SF1">
    <property type="entry name" value="TWO-COMPONENT RESPONSE REGULATOR ORR33"/>
    <property type="match status" value="1"/>
</dbReference>
<keyword evidence="1 6" id="KW-0597">Phosphoprotein</keyword>
<accession>A0A853FCA9</accession>
<dbReference type="EMBL" id="JACCEW010000003">
    <property type="protein sequence ID" value="NYT37713.1"/>
    <property type="molecule type" value="Genomic_DNA"/>
</dbReference>
<evidence type="ECO:0000256" key="2">
    <source>
        <dbReference type="ARBA" id="ARBA00023012"/>
    </source>
</evidence>
<dbReference type="SUPFAM" id="SSF52172">
    <property type="entry name" value="CheY-like"/>
    <property type="match status" value="1"/>
</dbReference>
<comment type="caution">
    <text evidence="9">The sequence shown here is derived from an EMBL/GenBank/DDBJ whole genome shotgun (WGS) entry which is preliminary data.</text>
</comment>
<evidence type="ECO:0000256" key="1">
    <source>
        <dbReference type="ARBA" id="ARBA00022553"/>
    </source>
</evidence>
<reference evidence="9 10" key="1">
    <citation type="submission" date="2020-07" db="EMBL/GenBank/DDBJ databases">
        <title>Taxonomic revisions and descriptions of new bacterial species based on genomic comparisons in the high-G+C-content subgroup of the family Alcaligenaceae.</title>
        <authorList>
            <person name="Szabo A."/>
            <person name="Felfoldi T."/>
        </authorList>
    </citation>
    <scope>NUCLEOTIDE SEQUENCE [LARGE SCALE GENOMIC DNA]</scope>
    <source>
        <strain evidence="9 10">DSM 25264</strain>
    </source>
</reference>
<dbReference type="OrthoDB" id="9801101at2"/>
<keyword evidence="3" id="KW-0805">Transcription regulation</keyword>